<dbReference type="PANTHER" id="PTHR30163:SF8">
    <property type="entry name" value="LYTIC MUREIN TRANSGLYCOSYLASE"/>
    <property type="match status" value="1"/>
</dbReference>
<feature type="domain" description="Transglycosylase SLT" evidence="3">
    <location>
        <begin position="161"/>
        <end position="206"/>
    </location>
</feature>
<dbReference type="PROSITE" id="PS51257">
    <property type="entry name" value="PROKAR_LIPOPROTEIN"/>
    <property type="match status" value="1"/>
</dbReference>
<feature type="region of interest" description="Disordered" evidence="1">
    <location>
        <begin position="28"/>
        <end position="61"/>
    </location>
</feature>
<gene>
    <name evidence="4" type="ORF">FHU35_17324</name>
</gene>
<dbReference type="EMBL" id="VIWX01000007">
    <property type="protein sequence ID" value="TWF92678.1"/>
    <property type="molecule type" value="Genomic_DNA"/>
</dbReference>
<dbReference type="SUPFAM" id="SSF53955">
    <property type="entry name" value="Lysozyme-like"/>
    <property type="match status" value="1"/>
</dbReference>
<dbReference type="AlphaFoldDB" id="A0A561TZY9"/>
<evidence type="ECO:0000259" key="3">
    <source>
        <dbReference type="Pfam" id="PF13406"/>
    </source>
</evidence>
<evidence type="ECO:0000313" key="4">
    <source>
        <dbReference type="EMBL" id="TWF92678.1"/>
    </source>
</evidence>
<dbReference type="Proteomes" id="UP000316184">
    <property type="component" value="Unassembled WGS sequence"/>
</dbReference>
<evidence type="ECO:0000313" key="5">
    <source>
        <dbReference type="Proteomes" id="UP000316184"/>
    </source>
</evidence>
<feature type="chain" id="PRO_5021709394" evidence="2">
    <location>
        <begin position="24"/>
        <end position="250"/>
    </location>
</feature>
<dbReference type="GO" id="GO:0009253">
    <property type="term" value="P:peptidoglycan catabolic process"/>
    <property type="evidence" value="ECO:0007669"/>
    <property type="project" value="TreeGrafter"/>
</dbReference>
<proteinExistence type="predicted"/>
<accession>A0A561TZY9</accession>
<dbReference type="Gene3D" id="1.10.530.10">
    <property type="match status" value="1"/>
</dbReference>
<protein>
    <submittedName>
        <fullName evidence="4">Transglycosylase protein with SLT domain</fullName>
    </submittedName>
</protein>
<dbReference type="Pfam" id="PF13406">
    <property type="entry name" value="SLT_2"/>
    <property type="match status" value="1"/>
</dbReference>
<feature type="compositionally biased region" description="Pro residues" evidence="1">
    <location>
        <begin position="32"/>
        <end position="44"/>
    </location>
</feature>
<dbReference type="OrthoDB" id="9796191at2"/>
<dbReference type="PANTHER" id="PTHR30163">
    <property type="entry name" value="MEMBRANE-BOUND LYTIC MUREIN TRANSGLYCOSYLASE B"/>
    <property type="match status" value="1"/>
</dbReference>
<feature type="signal peptide" evidence="2">
    <location>
        <begin position="1"/>
        <end position="23"/>
    </location>
</feature>
<dbReference type="CDD" id="cd13399">
    <property type="entry name" value="Slt35-like"/>
    <property type="match status" value="1"/>
</dbReference>
<keyword evidence="5" id="KW-1185">Reference proteome</keyword>
<evidence type="ECO:0000256" key="1">
    <source>
        <dbReference type="SAM" id="MobiDB-lite"/>
    </source>
</evidence>
<comment type="caution">
    <text evidence="4">The sequence shown here is derived from an EMBL/GenBank/DDBJ whole genome shotgun (WGS) entry which is preliminary data.</text>
</comment>
<dbReference type="InterPro" id="IPR031304">
    <property type="entry name" value="SLT_2"/>
</dbReference>
<name>A0A561TZY9_9PSEU</name>
<dbReference type="RefSeq" id="WP_145745321.1">
    <property type="nucleotide sequence ID" value="NZ_VIWX01000007.1"/>
</dbReference>
<reference evidence="4 5" key="1">
    <citation type="submission" date="2019-06" db="EMBL/GenBank/DDBJ databases">
        <title>Sequencing the genomes of 1000 actinobacteria strains.</title>
        <authorList>
            <person name="Klenk H.-P."/>
        </authorList>
    </citation>
    <scope>NUCLEOTIDE SEQUENCE [LARGE SCALE GENOMIC DNA]</scope>
    <source>
        <strain evidence="4 5">DSM 46699</strain>
    </source>
</reference>
<dbReference type="InterPro" id="IPR043426">
    <property type="entry name" value="MltB-like"/>
</dbReference>
<dbReference type="GO" id="GO:0008933">
    <property type="term" value="F:peptidoglycan lytic transglycosylase activity"/>
    <property type="evidence" value="ECO:0007669"/>
    <property type="project" value="TreeGrafter"/>
</dbReference>
<keyword evidence="2" id="KW-0732">Signal</keyword>
<organism evidence="4 5">
    <name type="scientific">Saccharopolyspora dendranthemae</name>
    <dbReference type="NCBI Taxonomy" id="1181886"/>
    <lineage>
        <taxon>Bacteria</taxon>
        <taxon>Bacillati</taxon>
        <taxon>Actinomycetota</taxon>
        <taxon>Actinomycetes</taxon>
        <taxon>Pseudonocardiales</taxon>
        <taxon>Pseudonocardiaceae</taxon>
        <taxon>Saccharopolyspora</taxon>
    </lineage>
</organism>
<sequence length="250" mass="26658">MRDRWVLALPLVLALAACSPPPAATFELPSASAPPDPGVGPPPVRLLAAGESSPERPQAQLTDWSERMSDELNVPRAALQAYGYAQQMMNTSAPDCGLTWTVLAGIGAVESSHGRHGGSRLDGTGRPEPRIIGLPLDGSAGVKQIHDTDGGVLDGDPVWDRAVGPLQFIPSTWRKYQADADGDGVADPQDIDDAALTAGRYLCAVGHDLRDEDRFWAALLDYNQSRSYGQDVLDHADHYGRTSRSLPAEG</sequence>
<evidence type="ECO:0000256" key="2">
    <source>
        <dbReference type="SAM" id="SignalP"/>
    </source>
</evidence>
<dbReference type="InterPro" id="IPR023346">
    <property type="entry name" value="Lysozyme-like_dom_sf"/>
</dbReference>